<evidence type="ECO:0000259" key="2">
    <source>
        <dbReference type="Pfam" id="PF12081"/>
    </source>
</evidence>
<dbReference type="Proteomes" id="UP000295164">
    <property type="component" value="Unassembled WGS sequence"/>
</dbReference>
<dbReference type="EMBL" id="SKFH01000006">
    <property type="protein sequence ID" value="TCZ73495.1"/>
    <property type="molecule type" value="Genomic_DNA"/>
</dbReference>
<evidence type="ECO:0000313" key="6">
    <source>
        <dbReference type="Proteomes" id="UP000295164"/>
    </source>
</evidence>
<protein>
    <submittedName>
        <fullName evidence="5">Gliding motility protein GldM</fullName>
    </submittedName>
</protein>
<dbReference type="NCBIfam" id="TIGR03517">
    <property type="entry name" value="GldM_gliding"/>
    <property type="match status" value="1"/>
</dbReference>
<dbReference type="Pfam" id="PF21602">
    <property type="entry name" value="GldM_3rd"/>
    <property type="match status" value="1"/>
</dbReference>
<dbReference type="Pfam" id="PF21601">
    <property type="entry name" value="GldM_2nd"/>
    <property type="match status" value="1"/>
</dbReference>
<dbReference type="OrthoDB" id="1490890at2"/>
<dbReference type="Pfam" id="PF12081">
    <property type="entry name" value="GldM_1st"/>
    <property type="match status" value="1"/>
</dbReference>
<dbReference type="InterPro" id="IPR022720">
    <property type="entry name" value="Motility-assoc_prot_GldM_N"/>
</dbReference>
<name>A0A4R4E708_9BACT</name>
<dbReference type="RefSeq" id="WP_131851224.1">
    <property type="nucleotide sequence ID" value="NZ_SKFH01000006.1"/>
</dbReference>
<feature type="domain" description="Gliding motility-associated protein GldM N-terminal" evidence="2">
    <location>
        <begin position="30"/>
        <end position="221"/>
    </location>
</feature>
<dbReference type="Pfam" id="PF12080">
    <property type="entry name" value="GldM_4th"/>
    <property type="match status" value="1"/>
</dbReference>
<accession>A0A4R4E708</accession>
<feature type="domain" description="Gliding motility-associated protein GldM second immunoglobulin-like" evidence="4">
    <location>
        <begin position="329"/>
        <end position="408"/>
    </location>
</feature>
<keyword evidence="6" id="KW-1185">Reference proteome</keyword>
<dbReference type="InterPro" id="IPR048406">
    <property type="entry name" value="GldM_Ig-like-2"/>
</dbReference>
<sequence>MALPKEPRQKMINLMYLVLTALLALNVSAEILNAFKTVDRSLTETNATMAVSTNTIMTSFEDKLKESETAAKAAIWKPKADQAVALSKEMFDYIDAAKKQILKNAGFDPTRKKDGQPDSTYKEDNQDVATHYMIEEGKGKEMLARLQDYKNKMTALGAGDAAIQTQIAGFLKQINLETPKTKAGAKDWQTAYFHMVPTVAAITILSKFQNDIRTAENRTVSLFHEQVGKVAVRYDKFAAIVGQNTNYVMPGQEVEISAGVGAFSSAARPTITIAGQGAPLGEDGQAKLKVQGGGLGKHTVPVVISFMDQDGKMQTVNKTVEYTVGQANASIALDKMNVMYIGVDNSVTIAASGGGDDRVSASISGGGGSLNKVGPGKYVARVSSVTDDCKITVTVDGKVAGVSQFRVRTIPDPVATVGGVASGENMNAGTFKNQAGVGAYIKDFPLDLKYTVTSFTISADDENGDIIDAPCQGNTFNNAKAQQILRSLKSGSMVTIDQIRAMGPDGRGRKLPSLVYYIK</sequence>
<dbReference type="AlphaFoldDB" id="A0A4R4E708"/>
<evidence type="ECO:0000259" key="3">
    <source>
        <dbReference type="Pfam" id="PF21601"/>
    </source>
</evidence>
<evidence type="ECO:0000259" key="1">
    <source>
        <dbReference type="Pfam" id="PF12080"/>
    </source>
</evidence>
<evidence type="ECO:0000259" key="4">
    <source>
        <dbReference type="Pfam" id="PF21602"/>
    </source>
</evidence>
<gene>
    <name evidence="5" type="primary">gldM</name>
    <name evidence="5" type="ORF">E0486_05915</name>
</gene>
<reference evidence="5 6" key="1">
    <citation type="submission" date="2019-03" db="EMBL/GenBank/DDBJ databases">
        <authorList>
            <person name="Kim M.K.M."/>
        </authorList>
    </citation>
    <scope>NUCLEOTIDE SEQUENCE [LARGE SCALE GENOMIC DNA]</scope>
    <source>
        <strain evidence="5 6">17J68-15</strain>
    </source>
</reference>
<feature type="domain" description="Gliding motility-associated protein GldM C-terminal" evidence="1">
    <location>
        <begin position="411"/>
        <end position="515"/>
    </location>
</feature>
<proteinExistence type="predicted"/>
<dbReference type="InterPro" id="IPR019859">
    <property type="entry name" value="Motility-assoc_prot_GldM"/>
</dbReference>
<organism evidence="5 6">
    <name type="scientific">Flaviaesturariibacter aridisoli</name>
    <dbReference type="NCBI Taxonomy" id="2545761"/>
    <lineage>
        <taxon>Bacteria</taxon>
        <taxon>Pseudomonadati</taxon>
        <taxon>Bacteroidota</taxon>
        <taxon>Chitinophagia</taxon>
        <taxon>Chitinophagales</taxon>
        <taxon>Chitinophagaceae</taxon>
        <taxon>Flaviaestuariibacter</taxon>
    </lineage>
</organism>
<evidence type="ECO:0000313" key="5">
    <source>
        <dbReference type="EMBL" id="TCZ73495.1"/>
    </source>
</evidence>
<dbReference type="InterPro" id="IPR048405">
    <property type="entry name" value="GldM_Ig-like-1"/>
</dbReference>
<comment type="caution">
    <text evidence="5">The sequence shown here is derived from an EMBL/GenBank/DDBJ whole genome shotgun (WGS) entry which is preliminary data.</text>
</comment>
<feature type="domain" description="Gliding motility-associated protein GldM first immunoglobulin-like" evidence="3">
    <location>
        <begin position="230"/>
        <end position="325"/>
    </location>
</feature>
<dbReference type="InterPro" id="IPR022719">
    <property type="entry name" value="Motility-assoc_prot_GldM_C"/>
</dbReference>